<comment type="caution">
    <text evidence="2">The sequence shown here is derived from an EMBL/GenBank/DDBJ whole genome shotgun (WGS) entry which is preliminary data.</text>
</comment>
<keyword evidence="1" id="KW-0472">Membrane</keyword>
<dbReference type="EMBL" id="BSYO01000001">
    <property type="protein sequence ID" value="GMG99254.1"/>
    <property type="molecule type" value="Genomic_DNA"/>
</dbReference>
<dbReference type="Proteomes" id="UP001279734">
    <property type="component" value="Unassembled WGS sequence"/>
</dbReference>
<feature type="transmembrane region" description="Helical" evidence="1">
    <location>
        <begin position="145"/>
        <end position="164"/>
    </location>
</feature>
<keyword evidence="1" id="KW-1133">Transmembrane helix</keyword>
<dbReference type="AlphaFoldDB" id="A0AAD3RXH4"/>
<proteinExistence type="predicted"/>
<keyword evidence="3" id="KW-1185">Reference proteome</keyword>
<evidence type="ECO:0000313" key="2">
    <source>
        <dbReference type="EMBL" id="GMG99254.1"/>
    </source>
</evidence>
<evidence type="ECO:0000313" key="3">
    <source>
        <dbReference type="Proteomes" id="UP001279734"/>
    </source>
</evidence>
<keyword evidence="1" id="KW-0812">Transmembrane</keyword>
<gene>
    <name evidence="2" type="ORF">Nepgr_001094</name>
</gene>
<organism evidence="2 3">
    <name type="scientific">Nepenthes gracilis</name>
    <name type="common">Slender pitcher plant</name>
    <dbReference type="NCBI Taxonomy" id="150966"/>
    <lineage>
        <taxon>Eukaryota</taxon>
        <taxon>Viridiplantae</taxon>
        <taxon>Streptophyta</taxon>
        <taxon>Embryophyta</taxon>
        <taxon>Tracheophyta</taxon>
        <taxon>Spermatophyta</taxon>
        <taxon>Magnoliopsida</taxon>
        <taxon>eudicotyledons</taxon>
        <taxon>Gunneridae</taxon>
        <taxon>Pentapetalae</taxon>
        <taxon>Caryophyllales</taxon>
        <taxon>Nepenthaceae</taxon>
        <taxon>Nepenthes</taxon>
    </lineage>
</organism>
<accession>A0AAD3RXH4</accession>
<protein>
    <submittedName>
        <fullName evidence="2">Uncharacterized protein</fullName>
    </submittedName>
</protein>
<reference evidence="2" key="1">
    <citation type="submission" date="2023-05" db="EMBL/GenBank/DDBJ databases">
        <title>Nepenthes gracilis genome sequencing.</title>
        <authorList>
            <person name="Fukushima K."/>
        </authorList>
    </citation>
    <scope>NUCLEOTIDE SEQUENCE</scope>
    <source>
        <strain evidence="2">SING2019-196</strain>
    </source>
</reference>
<name>A0AAD3RXH4_NEPGR</name>
<sequence>MDDKMVAFMSEIRQLLQAKPPPSFTNQPLQNPPQQVVSLFPPPRNPYPTAVSTMDITSRSEPTLHQPKLDIPTSDSHQILGWPSGTMFSRIKSKQESQLKGKSLLHAFAPDLVNKHLLISSLADSVVDTACADPKGADAAIVAAIWRWCHFYAAAFVLAMVLMLQKACHMARRWSGNRSPIFHYAIMTASNVAHKYEEIHDKRFKVKT</sequence>
<evidence type="ECO:0000256" key="1">
    <source>
        <dbReference type="SAM" id="Phobius"/>
    </source>
</evidence>